<reference evidence="2" key="1">
    <citation type="submission" date="2018-02" db="EMBL/GenBank/DDBJ databases">
        <title>Rhizophora mucronata_Transcriptome.</title>
        <authorList>
            <person name="Meera S.P."/>
            <person name="Sreeshan A."/>
            <person name="Augustine A."/>
        </authorList>
    </citation>
    <scope>NUCLEOTIDE SEQUENCE</scope>
    <source>
        <tissue evidence="2">Leaf</tissue>
    </source>
</reference>
<accession>A0A2P2KTE5</accession>
<organism evidence="2">
    <name type="scientific">Rhizophora mucronata</name>
    <name type="common">Asiatic mangrove</name>
    <dbReference type="NCBI Taxonomy" id="61149"/>
    <lineage>
        <taxon>Eukaryota</taxon>
        <taxon>Viridiplantae</taxon>
        <taxon>Streptophyta</taxon>
        <taxon>Embryophyta</taxon>
        <taxon>Tracheophyta</taxon>
        <taxon>Spermatophyta</taxon>
        <taxon>Magnoliopsida</taxon>
        <taxon>eudicotyledons</taxon>
        <taxon>Gunneridae</taxon>
        <taxon>Pentapetalae</taxon>
        <taxon>rosids</taxon>
        <taxon>fabids</taxon>
        <taxon>Malpighiales</taxon>
        <taxon>Rhizophoraceae</taxon>
        <taxon>Rhizophora</taxon>
    </lineage>
</organism>
<evidence type="ECO:0000313" key="2">
    <source>
        <dbReference type="EMBL" id="MBX08963.1"/>
    </source>
</evidence>
<evidence type="ECO:0000256" key="1">
    <source>
        <dbReference type="SAM" id="MobiDB-lite"/>
    </source>
</evidence>
<sequence>MAVTVIRVTYSISLIGSLFIGSHYPAVHTNCGSVDGSGGRVVFDLDLHAPRPLPVTPPQDKIGRGGLPSARL</sequence>
<dbReference type="AlphaFoldDB" id="A0A2P2KTE5"/>
<protein>
    <submittedName>
        <fullName evidence="2">Uncharacterized protein MANES_03G046400</fullName>
    </submittedName>
</protein>
<proteinExistence type="predicted"/>
<dbReference type="EMBL" id="GGEC01028479">
    <property type="protein sequence ID" value="MBX08963.1"/>
    <property type="molecule type" value="Transcribed_RNA"/>
</dbReference>
<feature type="region of interest" description="Disordered" evidence="1">
    <location>
        <begin position="50"/>
        <end position="72"/>
    </location>
</feature>
<name>A0A2P2KTE5_RHIMU</name>